<organism evidence="2 3">
    <name type="scientific">Candidozyma auris</name>
    <name type="common">Yeast</name>
    <name type="synonym">Candida auris</name>
    <dbReference type="NCBI Taxonomy" id="498019"/>
    <lineage>
        <taxon>Eukaryota</taxon>
        <taxon>Fungi</taxon>
        <taxon>Dikarya</taxon>
        <taxon>Ascomycota</taxon>
        <taxon>Saccharomycotina</taxon>
        <taxon>Pichiomycetes</taxon>
        <taxon>Metschnikowiaceae</taxon>
        <taxon>Candidozyma</taxon>
    </lineage>
</organism>
<dbReference type="VEuPathDB" id="FungiDB:QG37_04078"/>
<dbReference type="AlphaFoldDB" id="A0A0L0NXW3"/>
<feature type="compositionally biased region" description="Basic and acidic residues" evidence="1">
    <location>
        <begin position="36"/>
        <end position="70"/>
    </location>
</feature>
<dbReference type="EMBL" id="LGST01000027">
    <property type="protein sequence ID" value="KND99016.1"/>
    <property type="molecule type" value="Genomic_DNA"/>
</dbReference>
<evidence type="ECO:0000313" key="2">
    <source>
        <dbReference type="EMBL" id="KND99016.1"/>
    </source>
</evidence>
<protein>
    <submittedName>
        <fullName evidence="2">Uncharacterized protein</fullName>
    </submittedName>
</protein>
<sequence length="70" mass="8473">MICISRVGVDKTGRKDEMGKQKGKDQMVRTRKKESRGKVEEHRESRKSTDKVEREQRERKRVEREREQTK</sequence>
<gene>
    <name evidence="2" type="ORF">QG37_04078</name>
</gene>
<name>A0A0L0NXW3_CANAR</name>
<feature type="region of interest" description="Disordered" evidence="1">
    <location>
        <begin position="1"/>
        <end position="70"/>
    </location>
</feature>
<feature type="compositionally biased region" description="Basic and acidic residues" evidence="1">
    <location>
        <begin position="8"/>
        <end position="28"/>
    </location>
</feature>
<accession>A0A0L0NXW3</accession>
<evidence type="ECO:0000256" key="1">
    <source>
        <dbReference type="SAM" id="MobiDB-lite"/>
    </source>
</evidence>
<evidence type="ECO:0000313" key="3">
    <source>
        <dbReference type="Proteomes" id="UP000037122"/>
    </source>
</evidence>
<dbReference type="Proteomes" id="UP000037122">
    <property type="component" value="Unassembled WGS sequence"/>
</dbReference>
<proteinExistence type="predicted"/>
<reference evidence="3" key="1">
    <citation type="journal article" date="2015" name="BMC Genomics">
        <title>Draft genome of a commonly misdiagnosed multidrug resistant pathogen Candida auris.</title>
        <authorList>
            <person name="Chatterjee S."/>
            <person name="Alampalli S.V."/>
            <person name="Nageshan R.K."/>
            <person name="Chettiar S.T."/>
            <person name="Joshi S."/>
            <person name="Tatu U.S."/>
        </authorList>
    </citation>
    <scope>NUCLEOTIDE SEQUENCE [LARGE SCALE GENOMIC DNA]</scope>
    <source>
        <strain evidence="3">6684</strain>
    </source>
</reference>
<comment type="caution">
    <text evidence="2">The sequence shown here is derived from an EMBL/GenBank/DDBJ whole genome shotgun (WGS) entry which is preliminary data.</text>
</comment>